<evidence type="ECO:0008006" key="4">
    <source>
        <dbReference type="Google" id="ProtNLM"/>
    </source>
</evidence>
<reference evidence="2 3" key="1">
    <citation type="submission" date="2024-09" db="EMBL/GenBank/DDBJ databases">
        <title>Draft genome sequence of Candidatus Magnetaquicoccaceae bacterium FCR-1.</title>
        <authorList>
            <person name="Shimoshige H."/>
            <person name="Shimamura S."/>
            <person name="Taoka A."/>
            <person name="Kobayashi H."/>
            <person name="Maekawa T."/>
        </authorList>
    </citation>
    <scope>NUCLEOTIDE SEQUENCE [LARGE SCALE GENOMIC DNA]</scope>
    <source>
        <strain evidence="2 3">FCR-1</strain>
    </source>
</reference>
<keyword evidence="1" id="KW-1133">Transmembrane helix</keyword>
<sequence length="93" mass="10285">MTSAAVTFDTLKYVKTLKAAGFDEQQAEALAAVQADVLDKNLDDLAIKGDIKELEGKMREFEARVMGGIRLNRWMLAMIIVVTVLPVLRTLFG</sequence>
<keyword evidence="3" id="KW-1185">Reference proteome</keyword>
<dbReference type="Proteomes" id="UP001628193">
    <property type="component" value="Unassembled WGS sequence"/>
</dbReference>
<comment type="caution">
    <text evidence="2">The sequence shown here is derived from an EMBL/GenBank/DDBJ whole genome shotgun (WGS) entry which is preliminary data.</text>
</comment>
<evidence type="ECO:0000313" key="3">
    <source>
        <dbReference type="Proteomes" id="UP001628193"/>
    </source>
</evidence>
<feature type="transmembrane region" description="Helical" evidence="1">
    <location>
        <begin position="74"/>
        <end position="92"/>
    </location>
</feature>
<evidence type="ECO:0000313" key="2">
    <source>
        <dbReference type="EMBL" id="GAB0057345.1"/>
    </source>
</evidence>
<name>A0ABQ0C8Y0_9PROT</name>
<proteinExistence type="predicted"/>
<accession>A0ABQ0C8Y0</accession>
<dbReference type="RefSeq" id="WP_420905037.1">
    <property type="nucleotide sequence ID" value="NZ_BAAFGK010000004.1"/>
</dbReference>
<protein>
    <recommendedName>
        <fullName evidence="4">DUF1640 domain-containing protein</fullName>
    </recommendedName>
</protein>
<dbReference type="Gene3D" id="1.20.5.340">
    <property type="match status" value="1"/>
</dbReference>
<organism evidence="2 3">
    <name type="scientific">Candidatus Magnetaquiglobus chichijimensis</name>
    <dbReference type="NCBI Taxonomy" id="3141448"/>
    <lineage>
        <taxon>Bacteria</taxon>
        <taxon>Pseudomonadati</taxon>
        <taxon>Pseudomonadota</taxon>
        <taxon>Magnetococcia</taxon>
        <taxon>Magnetococcales</taxon>
        <taxon>Candidatus Magnetaquicoccaceae</taxon>
        <taxon>Candidatus Magnetaquiglobus</taxon>
    </lineage>
</organism>
<dbReference type="EMBL" id="BAAFGK010000004">
    <property type="protein sequence ID" value="GAB0057345.1"/>
    <property type="molecule type" value="Genomic_DNA"/>
</dbReference>
<keyword evidence="1" id="KW-0812">Transmembrane</keyword>
<evidence type="ECO:0000256" key="1">
    <source>
        <dbReference type="SAM" id="Phobius"/>
    </source>
</evidence>
<keyword evidence="1" id="KW-0472">Membrane</keyword>
<gene>
    <name evidence="2" type="ORF">SIID45300_01672</name>
</gene>